<accession>A0A6P8FZH5</accession>
<proteinExistence type="predicted"/>
<gene>
    <name evidence="5" type="primary">si:ch211-139g16.8</name>
</gene>
<dbReference type="RefSeq" id="XP_031428841.1">
    <property type="nucleotide sequence ID" value="XM_031572981.2"/>
</dbReference>
<dbReference type="InterPro" id="IPR039089">
    <property type="entry name" value="IGSF6"/>
</dbReference>
<keyword evidence="2" id="KW-1133">Transmembrane helix</keyword>
<dbReference type="OrthoDB" id="9905432at2759"/>
<reference evidence="5" key="1">
    <citation type="submission" date="2025-08" db="UniProtKB">
        <authorList>
            <consortium name="RefSeq"/>
        </authorList>
    </citation>
    <scope>IDENTIFICATION</scope>
</reference>
<dbReference type="SUPFAM" id="SSF48726">
    <property type="entry name" value="Immunoglobulin"/>
    <property type="match status" value="1"/>
</dbReference>
<evidence type="ECO:0000256" key="1">
    <source>
        <dbReference type="SAM" id="MobiDB-lite"/>
    </source>
</evidence>
<dbReference type="Proteomes" id="UP000515152">
    <property type="component" value="Chromosome 1"/>
</dbReference>
<keyword evidence="3" id="KW-0732">Signal</keyword>
<sequence>MAREAYTYHQLALALLFTAVFRGESCNLEVKEPSEEIRQKEQSTFHIPCDVSVAQCHDKGALQFTWHVFRKSSSEQLDLVSGSSKYSLLKEGTLAVKSFQVADSGIYHCGVSIRDHVGTGAQVIGNGTVVAATVISHQIQHAVIWLLFVVLAVYSLIVLTLLILKMTGRDVPILRGKCGKNNGSKNNSTRRRHFRAVLQELYSNRNLHSTAKTPTLRPSADSQFENPHTPTQDDIYQNL</sequence>
<feature type="transmembrane region" description="Helical" evidence="2">
    <location>
        <begin position="142"/>
        <end position="164"/>
    </location>
</feature>
<keyword evidence="2" id="KW-0812">Transmembrane</keyword>
<dbReference type="GeneID" id="116221784"/>
<feature type="region of interest" description="Disordered" evidence="1">
    <location>
        <begin position="209"/>
        <end position="239"/>
    </location>
</feature>
<organism evidence="4 5">
    <name type="scientific">Clupea harengus</name>
    <name type="common">Atlantic herring</name>
    <dbReference type="NCBI Taxonomy" id="7950"/>
    <lineage>
        <taxon>Eukaryota</taxon>
        <taxon>Metazoa</taxon>
        <taxon>Chordata</taxon>
        <taxon>Craniata</taxon>
        <taxon>Vertebrata</taxon>
        <taxon>Euteleostomi</taxon>
        <taxon>Actinopterygii</taxon>
        <taxon>Neopterygii</taxon>
        <taxon>Teleostei</taxon>
        <taxon>Clupei</taxon>
        <taxon>Clupeiformes</taxon>
        <taxon>Clupeoidei</taxon>
        <taxon>Clupeidae</taxon>
        <taxon>Clupea</taxon>
    </lineage>
</organism>
<protein>
    <submittedName>
        <fullName evidence="5">Uncharacterized protein si:ch211-139g16.8</fullName>
    </submittedName>
</protein>
<feature type="chain" id="PRO_5028126026" evidence="3">
    <location>
        <begin position="26"/>
        <end position="239"/>
    </location>
</feature>
<feature type="signal peptide" evidence="3">
    <location>
        <begin position="1"/>
        <end position="25"/>
    </location>
</feature>
<dbReference type="InterPro" id="IPR013783">
    <property type="entry name" value="Ig-like_fold"/>
</dbReference>
<evidence type="ECO:0000256" key="3">
    <source>
        <dbReference type="SAM" id="SignalP"/>
    </source>
</evidence>
<evidence type="ECO:0000256" key="2">
    <source>
        <dbReference type="SAM" id="Phobius"/>
    </source>
</evidence>
<dbReference type="PANTHER" id="PTHR15297">
    <property type="entry name" value="IMMUNOGLOBULIN SUPERFAMILY MEMBER 6"/>
    <property type="match status" value="1"/>
</dbReference>
<dbReference type="AlphaFoldDB" id="A0A6P8FZH5"/>
<name>A0A6P8FZH5_CLUHA</name>
<feature type="compositionally biased region" description="Polar residues" evidence="1">
    <location>
        <begin position="220"/>
        <end position="239"/>
    </location>
</feature>
<evidence type="ECO:0000313" key="4">
    <source>
        <dbReference type="Proteomes" id="UP000515152"/>
    </source>
</evidence>
<keyword evidence="4" id="KW-1185">Reference proteome</keyword>
<evidence type="ECO:0000313" key="5">
    <source>
        <dbReference type="RefSeq" id="XP_031428841.1"/>
    </source>
</evidence>
<keyword evidence="2" id="KW-0472">Membrane</keyword>
<dbReference type="KEGG" id="char:116221784"/>
<dbReference type="PANTHER" id="PTHR15297:SF2">
    <property type="entry name" value="IMMUNOGLOBULIN SUPERFAMILY MEMBER 6"/>
    <property type="match status" value="1"/>
</dbReference>
<dbReference type="InterPro" id="IPR036179">
    <property type="entry name" value="Ig-like_dom_sf"/>
</dbReference>
<dbReference type="Gene3D" id="2.60.40.10">
    <property type="entry name" value="Immunoglobulins"/>
    <property type="match status" value="1"/>
</dbReference>